<sequence>MAQISTINANGVEISVLGNIADESAFISLTDIAKYKNAEEPRLVITNWMSTYSTIDFLAVWEELHNPGFNRMEFQSVRNERGRLIITPKQWIEKTNAIGMTSKAGRYGGGTYAHSDIAFEFASWISPEFKLYIIKDYQRLKKDESERKAIGWDEKRALSKINYHIHTDAVQKYLITDELTATEKSYTFADEADMLNVALFGKKAWEWRNEHPVEVRKGENIRDYASAEELIILVNMESQNAELIKAGLTQNERFEKLREMARTQMQVLLKNRAKETLKNTNPNLLKGSTD</sequence>
<dbReference type="EMBL" id="ABWN01000036">
    <property type="protein sequence ID" value="EFF67691.1"/>
    <property type="molecule type" value="Genomic_DNA"/>
</dbReference>
<reference evidence="2 3" key="1">
    <citation type="submission" date="2010-02" db="EMBL/GenBank/DDBJ databases">
        <authorList>
            <person name="Weinstock G."/>
            <person name="Sodergren E."/>
            <person name="Clifton S."/>
            <person name="Fulton L."/>
            <person name="Fulton B."/>
            <person name="Courtney L."/>
            <person name="Fronick C."/>
            <person name="Harrison M."/>
            <person name="Strong C."/>
            <person name="Farmer C."/>
            <person name="Delahaunty K."/>
            <person name="Markovic C."/>
            <person name="Hall O."/>
            <person name="Minx P."/>
            <person name="Tomlinson C."/>
            <person name="Mitreva M."/>
            <person name="Nelson J."/>
            <person name="Hou S."/>
            <person name="Wollam A."/>
            <person name="Pepin K.H."/>
            <person name="Johnson M."/>
            <person name="Bhonagiri V."/>
            <person name="Zhang X."/>
            <person name="Suruliraj S."/>
            <person name="Warren W."/>
            <person name="Chinwalla A."/>
            <person name="Mardis E.R."/>
            <person name="Wilson R.K."/>
        </authorList>
    </citation>
    <scope>NUCLEOTIDE SEQUENCE [LARGE SCALE GENOMIC DNA]</scope>
    <source>
        <strain evidence="2 3">DSM 2876</strain>
    </source>
</reference>
<dbReference type="GeneID" id="98917763"/>
<keyword evidence="3" id="KW-1185">Reference proteome</keyword>
<dbReference type="Pfam" id="PF04383">
    <property type="entry name" value="KilA-N"/>
    <property type="match status" value="1"/>
</dbReference>
<dbReference type="eggNOG" id="ENOG502Z7N4">
    <property type="taxonomic scope" value="Bacteria"/>
</dbReference>
<dbReference type="Proteomes" id="UP000006238">
    <property type="component" value="Unassembled WGS sequence"/>
</dbReference>
<proteinExistence type="predicted"/>
<dbReference type="InterPro" id="IPR017880">
    <property type="entry name" value="KilA_N"/>
</dbReference>
<evidence type="ECO:0000313" key="3">
    <source>
        <dbReference type="Proteomes" id="UP000006238"/>
    </source>
</evidence>
<dbReference type="HOGENOM" id="CLU_089658_0_0_9"/>
<evidence type="ECO:0000313" key="2">
    <source>
        <dbReference type="EMBL" id="EFF67691.1"/>
    </source>
</evidence>
<comment type="caution">
    <text evidence="2">The sequence shown here is derived from an EMBL/GenBank/DDBJ whole genome shotgun (WGS) entry which is preliminary data.</text>
</comment>
<dbReference type="PROSITE" id="PS51301">
    <property type="entry name" value="KILA_N"/>
    <property type="match status" value="1"/>
</dbReference>
<gene>
    <name evidence="2" type="ORF">BUTYVIB_02111</name>
</gene>
<evidence type="ECO:0000259" key="1">
    <source>
        <dbReference type="PROSITE" id="PS51301"/>
    </source>
</evidence>
<dbReference type="SMART" id="SM01252">
    <property type="entry name" value="KilA-N"/>
    <property type="match status" value="1"/>
</dbReference>
<organism evidence="2 3">
    <name type="scientific">Eshraghiella crossota DSM 2876</name>
    <dbReference type="NCBI Taxonomy" id="511680"/>
    <lineage>
        <taxon>Bacteria</taxon>
        <taxon>Bacillati</taxon>
        <taxon>Bacillota</taxon>
        <taxon>Clostridia</taxon>
        <taxon>Lachnospirales</taxon>
        <taxon>Lachnospiraceae</taxon>
        <taxon>Eshraghiella</taxon>
    </lineage>
</organism>
<protein>
    <recommendedName>
        <fullName evidence="1">KilA-N domain-containing protein</fullName>
    </recommendedName>
</protein>
<accession>D4S1Y9</accession>
<dbReference type="AlphaFoldDB" id="D4S1Y9"/>
<dbReference type="RefSeq" id="WP_005604094.1">
    <property type="nucleotide sequence ID" value="NZ_GG663524.1"/>
</dbReference>
<dbReference type="InterPro" id="IPR018004">
    <property type="entry name" value="KilA/APSES_HTH"/>
</dbReference>
<name>D4S1Y9_9FIRM</name>
<feature type="domain" description="KilA-N" evidence="1">
    <location>
        <begin position="3"/>
        <end position="140"/>
    </location>
</feature>